<accession>A0A4S8M0Y7</accession>
<reference evidence="2 3" key="1">
    <citation type="journal article" date="2019" name="Nat. Ecol. Evol.">
        <title>Megaphylogeny resolves global patterns of mushroom evolution.</title>
        <authorList>
            <person name="Varga T."/>
            <person name="Krizsan K."/>
            <person name="Foldi C."/>
            <person name="Dima B."/>
            <person name="Sanchez-Garcia M."/>
            <person name="Sanchez-Ramirez S."/>
            <person name="Szollosi G.J."/>
            <person name="Szarkandi J.G."/>
            <person name="Papp V."/>
            <person name="Albert L."/>
            <person name="Andreopoulos W."/>
            <person name="Angelini C."/>
            <person name="Antonin V."/>
            <person name="Barry K.W."/>
            <person name="Bougher N.L."/>
            <person name="Buchanan P."/>
            <person name="Buyck B."/>
            <person name="Bense V."/>
            <person name="Catcheside P."/>
            <person name="Chovatia M."/>
            <person name="Cooper J."/>
            <person name="Damon W."/>
            <person name="Desjardin D."/>
            <person name="Finy P."/>
            <person name="Geml J."/>
            <person name="Haridas S."/>
            <person name="Hughes K."/>
            <person name="Justo A."/>
            <person name="Karasinski D."/>
            <person name="Kautmanova I."/>
            <person name="Kiss B."/>
            <person name="Kocsube S."/>
            <person name="Kotiranta H."/>
            <person name="LaButti K.M."/>
            <person name="Lechner B.E."/>
            <person name="Liimatainen K."/>
            <person name="Lipzen A."/>
            <person name="Lukacs Z."/>
            <person name="Mihaltcheva S."/>
            <person name="Morgado L.N."/>
            <person name="Niskanen T."/>
            <person name="Noordeloos M.E."/>
            <person name="Ohm R.A."/>
            <person name="Ortiz-Santana B."/>
            <person name="Ovrebo C."/>
            <person name="Racz N."/>
            <person name="Riley R."/>
            <person name="Savchenko A."/>
            <person name="Shiryaev A."/>
            <person name="Soop K."/>
            <person name="Spirin V."/>
            <person name="Szebenyi C."/>
            <person name="Tomsovsky M."/>
            <person name="Tulloss R.E."/>
            <person name="Uehling J."/>
            <person name="Grigoriev I.V."/>
            <person name="Vagvolgyi C."/>
            <person name="Papp T."/>
            <person name="Martin F.M."/>
            <person name="Miettinen O."/>
            <person name="Hibbett D.S."/>
            <person name="Nagy L.G."/>
        </authorList>
    </citation>
    <scope>NUCLEOTIDE SEQUENCE [LARGE SCALE GENOMIC DNA]</scope>
    <source>
        <strain evidence="2 3">CBS 962.96</strain>
    </source>
</reference>
<dbReference type="AlphaFoldDB" id="A0A4S8M0Y7"/>
<dbReference type="Proteomes" id="UP000297245">
    <property type="component" value="Unassembled WGS sequence"/>
</dbReference>
<evidence type="ECO:0000313" key="3">
    <source>
        <dbReference type="Proteomes" id="UP000297245"/>
    </source>
</evidence>
<feature type="compositionally biased region" description="Low complexity" evidence="1">
    <location>
        <begin position="20"/>
        <end position="35"/>
    </location>
</feature>
<gene>
    <name evidence="2" type="ORF">K435DRAFT_859434</name>
</gene>
<feature type="region of interest" description="Disordered" evidence="1">
    <location>
        <begin position="17"/>
        <end position="58"/>
    </location>
</feature>
<protein>
    <submittedName>
        <fullName evidence="2">Uncharacterized protein</fullName>
    </submittedName>
</protein>
<evidence type="ECO:0000313" key="2">
    <source>
        <dbReference type="EMBL" id="THU95560.1"/>
    </source>
</evidence>
<sequence>MTWYRITFLTLSGSQNTTFSLPSPSCETETSSSESQYMTDHTNTANDLADKHSPVPRLDRGRSHVQYLEAKNASMSTCLDTKVMPFILVNDVVDYLGWKSILLHRG</sequence>
<dbReference type="EMBL" id="ML179197">
    <property type="protein sequence ID" value="THU95560.1"/>
    <property type="molecule type" value="Genomic_DNA"/>
</dbReference>
<feature type="compositionally biased region" description="Basic and acidic residues" evidence="1">
    <location>
        <begin position="48"/>
        <end position="58"/>
    </location>
</feature>
<proteinExistence type="predicted"/>
<name>A0A4S8M0Y7_DENBC</name>
<keyword evidence="3" id="KW-1185">Reference proteome</keyword>
<evidence type="ECO:0000256" key="1">
    <source>
        <dbReference type="SAM" id="MobiDB-lite"/>
    </source>
</evidence>
<organism evidence="2 3">
    <name type="scientific">Dendrothele bispora (strain CBS 962.96)</name>
    <dbReference type="NCBI Taxonomy" id="1314807"/>
    <lineage>
        <taxon>Eukaryota</taxon>
        <taxon>Fungi</taxon>
        <taxon>Dikarya</taxon>
        <taxon>Basidiomycota</taxon>
        <taxon>Agaricomycotina</taxon>
        <taxon>Agaricomycetes</taxon>
        <taxon>Agaricomycetidae</taxon>
        <taxon>Agaricales</taxon>
        <taxon>Agaricales incertae sedis</taxon>
        <taxon>Dendrothele</taxon>
    </lineage>
</organism>
<feature type="compositionally biased region" description="Polar residues" evidence="1">
    <location>
        <begin position="36"/>
        <end position="46"/>
    </location>
</feature>